<name>A0AAE0NFQ6_9PEZI</name>
<evidence type="ECO:0000313" key="2">
    <source>
        <dbReference type="EMBL" id="KAK3380682.1"/>
    </source>
</evidence>
<evidence type="ECO:0000313" key="3">
    <source>
        <dbReference type="Proteomes" id="UP001287356"/>
    </source>
</evidence>
<reference evidence="2" key="1">
    <citation type="journal article" date="2023" name="Mol. Phylogenet. Evol.">
        <title>Genome-scale phylogeny and comparative genomics of the fungal order Sordariales.</title>
        <authorList>
            <person name="Hensen N."/>
            <person name="Bonometti L."/>
            <person name="Westerberg I."/>
            <person name="Brannstrom I.O."/>
            <person name="Guillou S."/>
            <person name="Cros-Aarteil S."/>
            <person name="Calhoun S."/>
            <person name="Haridas S."/>
            <person name="Kuo A."/>
            <person name="Mondo S."/>
            <person name="Pangilinan J."/>
            <person name="Riley R."/>
            <person name="LaButti K."/>
            <person name="Andreopoulos B."/>
            <person name="Lipzen A."/>
            <person name="Chen C."/>
            <person name="Yan M."/>
            <person name="Daum C."/>
            <person name="Ng V."/>
            <person name="Clum A."/>
            <person name="Steindorff A."/>
            <person name="Ohm R.A."/>
            <person name="Martin F."/>
            <person name="Silar P."/>
            <person name="Natvig D.O."/>
            <person name="Lalanne C."/>
            <person name="Gautier V."/>
            <person name="Ament-Velasquez S.L."/>
            <person name="Kruys A."/>
            <person name="Hutchinson M.I."/>
            <person name="Powell A.J."/>
            <person name="Barry K."/>
            <person name="Miller A.N."/>
            <person name="Grigoriev I.V."/>
            <person name="Debuchy R."/>
            <person name="Gladieux P."/>
            <person name="Hiltunen Thoren M."/>
            <person name="Johannesson H."/>
        </authorList>
    </citation>
    <scope>NUCLEOTIDE SEQUENCE</scope>
    <source>
        <strain evidence="2">CBS 958.72</strain>
    </source>
</reference>
<proteinExistence type="predicted"/>
<dbReference type="EMBL" id="JAULSN010000002">
    <property type="protein sequence ID" value="KAK3380682.1"/>
    <property type="molecule type" value="Genomic_DNA"/>
</dbReference>
<sequence>MATEPSFCNFCVDLIRRLSSKKNRVLPDCPPYIRNGEYYDPIRHHADPSKPAVSTRRCTLCFYMVRAMVVHKAPELTTYVGSKDETIIVRFLGKTMPSHGTFGIQFHLNDVESTFHSHRRRMHRERHATGDTIGLRFGINVPQYQITISRGQLMLYAPPNSPAAINGDIWMELPKTFRDAINVTKSIGVDYIRIDSLCIIHDDEHDWISEAERIGDIYENAHVTLMATDSWDGRGGLFP</sequence>
<gene>
    <name evidence="2" type="ORF">B0T24DRAFT_718011</name>
</gene>
<evidence type="ECO:0000259" key="1">
    <source>
        <dbReference type="Pfam" id="PF06985"/>
    </source>
</evidence>
<organism evidence="2 3">
    <name type="scientific">Lasiosphaeria ovina</name>
    <dbReference type="NCBI Taxonomy" id="92902"/>
    <lineage>
        <taxon>Eukaryota</taxon>
        <taxon>Fungi</taxon>
        <taxon>Dikarya</taxon>
        <taxon>Ascomycota</taxon>
        <taxon>Pezizomycotina</taxon>
        <taxon>Sordariomycetes</taxon>
        <taxon>Sordariomycetidae</taxon>
        <taxon>Sordariales</taxon>
        <taxon>Lasiosphaeriaceae</taxon>
        <taxon>Lasiosphaeria</taxon>
    </lineage>
</organism>
<reference evidence="2" key="2">
    <citation type="submission" date="2023-06" db="EMBL/GenBank/DDBJ databases">
        <authorList>
            <consortium name="Lawrence Berkeley National Laboratory"/>
            <person name="Haridas S."/>
            <person name="Hensen N."/>
            <person name="Bonometti L."/>
            <person name="Westerberg I."/>
            <person name="Brannstrom I.O."/>
            <person name="Guillou S."/>
            <person name="Cros-Aarteil S."/>
            <person name="Calhoun S."/>
            <person name="Kuo A."/>
            <person name="Mondo S."/>
            <person name="Pangilinan J."/>
            <person name="Riley R."/>
            <person name="Labutti K."/>
            <person name="Andreopoulos B."/>
            <person name="Lipzen A."/>
            <person name="Chen C."/>
            <person name="Yanf M."/>
            <person name="Daum C."/>
            <person name="Ng V."/>
            <person name="Clum A."/>
            <person name="Steindorff A."/>
            <person name="Ohm R."/>
            <person name="Martin F."/>
            <person name="Silar P."/>
            <person name="Natvig D."/>
            <person name="Lalanne C."/>
            <person name="Gautier V."/>
            <person name="Ament-Velasquez S.L."/>
            <person name="Kruys A."/>
            <person name="Hutchinson M.I."/>
            <person name="Powell A.J."/>
            <person name="Barry K."/>
            <person name="Miller A.N."/>
            <person name="Grigoriev I.V."/>
            <person name="Debuchy R."/>
            <person name="Gladieux P."/>
            <person name="Thoren M.H."/>
            <person name="Johannesson H."/>
        </authorList>
    </citation>
    <scope>NUCLEOTIDE SEQUENCE</scope>
    <source>
        <strain evidence="2">CBS 958.72</strain>
    </source>
</reference>
<dbReference type="Proteomes" id="UP001287356">
    <property type="component" value="Unassembled WGS sequence"/>
</dbReference>
<dbReference type="AlphaFoldDB" id="A0AAE0NFQ6"/>
<dbReference type="PANTHER" id="PTHR33112:SF16">
    <property type="entry name" value="HETEROKARYON INCOMPATIBILITY DOMAIN-CONTAINING PROTEIN"/>
    <property type="match status" value="1"/>
</dbReference>
<dbReference type="PANTHER" id="PTHR33112">
    <property type="entry name" value="DOMAIN PROTEIN, PUTATIVE-RELATED"/>
    <property type="match status" value="1"/>
</dbReference>
<protein>
    <recommendedName>
        <fullName evidence="1">Heterokaryon incompatibility domain-containing protein</fullName>
    </recommendedName>
</protein>
<comment type="caution">
    <text evidence="2">The sequence shown here is derived from an EMBL/GenBank/DDBJ whole genome shotgun (WGS) entry which is preliminary data.</text>
</comment>
<keyword evidence="3" id="KW-1185">Reference proteome</keyword>
<dbReference type="Pfam" id="PF06985">
    <property type="entry name" value="HET"/>
    <property type="match status" value="1"/>
</dbReference>
<feature type="domain" description="Heterokaryon incompatibility" evidence="1">
    <location>
        <begin position="169"/>
        <end position="232"/>
    </location>
</feature>
<dbReference type="InterPro" id="IPR010730">
    <property type="entry name" value="HET"/>
</dbReference>
<accession>A0AAE0NFQ6</accession>